<dbReference type="Pfam" id="PF00496">
    <property type="entry name" value="SBP_bac_5"/>
    <property type="match status" value="1"/>
</dbReference>
<protein>
    <recommendedName>
        <fullName evidence="6">Solute-binding protein family 5 domain-containing protein</fullName>
    </recommendedName>
</protein>
<dbReference type="PANTHER" id="PTHR30290:SF9">
    <property type="entry name" value="OLIGOPEPTIDE-BINDING PROTEIN APPA"/>
    <property type="match status" value="1"/>
</dbReference>
<dbReference type="InterPro" id="IPR030678">
    <property type="entry name" value="Peptide/Ni-bd"/>
</dbReference>
<gene>
    <name evidence="7" type="ORF">B9Q06_05425</name>
</gene>
<evidence type="ECO:0000259" key="6">
    <source>
        <dbReference type="Pfam" id="PF00496"/>
    </source>
</evidence>
<dbReference type="PIRSF" id="PIRSF002741">
    <property type="entry name" value="MppA"/>
    <property type="match status" value="1"/>
</dbReference>
<dbReference type="GO" id="GO:1904680">
    <property type="term" value="F:peptide transmembrane transporter activity"/>
    <property type="evidence" value="ECO:0007669"/>
    <property type="project" value="TreeGrafter"/>
</dbReference>
<keyword evidence="5" id="KW-0472">Membrane</keyword>
<dbReference type="SUPFAM" id="SSF53850">
    <property type="entry name" value="Periplasmic binding protein-like II"/>
    <property type="match status" value="1"/>
</dbReference>
<evidence type="ECO:0000256" key="5">
    <source>
        <dbReference type="SAM" id="Phobius"/>
    </source>
</evidence>
<keyword evidence="3" id="KW-0732">Signal</keyword>
<dbReference type="GO" id="GO:0042597">
    <property type="term" value="C:periplasmic space"/>
    <property type="evidence" value="ECO:0007669"/>
    <property type="project" value="UniProtKB-ARBA"/>
</dbReference>
<dbReference type="Gene3D" id="3.40.190.10">
    <property type="entry name" value="Periplasmic binding protein-like II"/>
    <property type="match status" value="1"/>
</dbReference>
<keyword evidence="5" id="KW-1133">Transmembrane helix</keyword>
<evidence type="ECO:0000256" key="3">
    <source>
        <dbReference type="ARBA" id="ARBA00022729"/>
    </source>
</evidence>
<feature type="transmembrane region" description="Helical" evidence="5">
    <location>
        <begin position="16"/>
        <end position="35"/>
    </location>
</feature>
<dbReference type="GO" id="GO:0015833">
    <property type="term" value="P:peptide transport"/>
    <property type="evidence" value="ECO:0007669"/>
    <property type="project" value="TreeGrafter"/>
</dbReference>
<dbReference type="InterPro" id="IPR039424">
    <property type="entry name" value="SBP_5"/>
</dbReference>
<evidence type="ECO:0000313" key="8">
    <source>
        <dbReference type="Proteomes" id="UP000241284"/>
    </source>
</evidence>
<organism evidence="7 8">
    <name type="scientific">Candidatus Marsarchaeota G2 archaeon ECH_B_2</name>
    <dbReference type="NCBI Taxonomy" id="1978160"/>
    <lineage>
        <taxon>Archaea</taxon>
        <taxon>Candidatus Marsarchaeota</taxon>
        <taxon>Candidatus Marsarchaeota group 2</taxon>
    </lineage>
</organism>
<evidence type="ECO:0000256" key="4">
    <source>
        <dbReference type="SAM" id="MobiDB-lite"/>
    </source>
</evidence>
<feature type="region of interest" description="Disordered" evidence="4">
    <location>
        <begin position="38"/>
        <end position="80"/>
    </location>
</feature>
<keyword evidence="5" id="KW-0812">Transmembrane</keyword>
<comment type="similarity">
    <text evidence="1">Belongs to the bacterial solute-binding protein 5 family.</text>
</comment>
<evidence type="ECO:0000256" key="1">
    <source>
        <dbReference type="ARBA" id="ARBA00005695"/>
    </source>
</evidence>
<feature type="compositionally biased region" description="Low complexity" evidence="4">
    <location>
        <begin position="38"/>
        <end position="79"/>
    </location>
</feature>
<dbReference type="GO" id="GO:0043190">
    <property type="term" value="C:ATP-binding cassette (ABC) transporter complex"/>
    <property type="evidence" value="ECO:0007669"/>
    <property type="project" value="InterPro"/>
</dbReference>
<sequence>MRTVRSGQNKGTSTKAVLGILVVVIIIVAATVIIATRPSRSTQTTSTSSTASLTTPSSTTESTPTTQGSSTATSTSTFTLGPPNASQLVDNYQQVAPDALDPAQAFGIEDEPMLTAVYQELVEFNGSSISQVIPVLASNYTVLDNSRTFVFTIRQNVTFSNGDPLTPAAVWFSFVREVYDGQAVGISNYEELTLNLSEVSATGYDFPWGIRAAIQAATGLPATTNVSVAVAALNNIMSNFNPNNATIQKVIEYPDQAYVVSGPATFTINLLQPYKPFLLDIASWWGAIVDPVFVDSHGGVQGNKPNSYINNNGSPGTGPYEFSYVAPGLATIVLKTNPRYWAVHGTGILSPPSIPTIIINYALTQNQQIESFASNQAQISYAGSTNLAQMFSAYQYKKYYGFNQIFINEGSQPGVQMISLNTQIYPTKNVNFRLALAHAINFTLILDKVFSYNGTLLASTYVGPISQQFPEFYNPDNLTPYTYNIQLAISYLNKAGLQEGFSVTLPNGTVIGNTSAPPLQPLTIVYPAPITPYLQEELTIVVTELSQLGLSVGLEGEAPSVFYTTWTTPQVTPAITWFAWYPDWPDPILQQLAPAVTTTSYFPAWMNLTSVNNIMATLPFLTNTTQQRQLVAEIYNITYNYAPYIWLPNPITYFFVQPYVQGFIYNPFTGYYYNTMHYT</sequence>
<dbReference type="Proteomes" id="UP000241284">
    <property type="component" value="Unassembled WGS sequence"/>
</dbReference>
<feature type="domain" description="Solute-binding protein family 5" evidence="6">
    <location>
        <begin position="131"/>
        <end position="587"/>
    </location>
</feature>
<keyword evidence="2" id="KW-0813">Transport</keyword>
<reference evidence="7 8" key="1">
    <citation type="submission" date="2017-04" db="EMBL/GenBank/DDBJ databases">
        <title>Novel microbial lineages endemic to geothermal iron-oxide mats fill important gaps in the evolutionary history of Archaea.</title>
        <authorList>
            <person name="Jay Z.J."/>
            <person name="Beam J.P."/>
            <person name="Dlakic M."/>
            <person name="Rusch D.B."/>
            <person name="Kozubal M.A."/>
            <person name="Inskeep W.P."/>
        </authorList>
    </citation>
    <scope>NUCLEOTIDE SEQUENCE [LARGE SCALE GENOMIC DNA]</scope>
    <source>
        <strain evidence="7">ECH_B_2</strain>
    </source>
</reference>
<comment type="caution">
    <text evidence="7">The sequence shown here is derived from an EMBL/GenBank/DDBJ whole genome shotgun (WGS) entry which is preliminary data.</text>
</comment>
<dbReference type="AlphaFoldDB" id="A0A2R6BAY9"/>
<accession>A0A2R6BAY9</accession>
<dbReference type="InterPro" id="IPR000914">
    <property type="entry name" value="SBP_5_dom"/>
</dbReference>
<evidence type="ECO:0000313" key="7">
    <source>
        <dbReference type="EMBL" id="PSN95618.1"/>
    </source>
</evidence>
<proteinExistence type="inferred from homology"/>
<evidence type="ECO:0000256" key="2">
    <source>
        <dbReference type="ARBA" id="ARBA00022448"/>
    </source>
</evidence>
<dbReference type="Gene3D" id="3.10.105.10">
    <property type="entry name" value="Dipeptide-binding Protein, Domain 3"/>
    <property type="match status" value="1"/>
</dbReference>
<dbReference type="PANTHER" id="PTHR30290">
    <property type="entry name" value="PERIPLASMIC BINDING COMPONENT OF ABC TRANSPORTER"/>
    <property type="match status" value="1"/>
</dbReference>
<dbReference type="EMBL" id="NEXH01000008">
    <property type="protein sequence ID" value="PSN95618.1"/>
    <property type="molecule type" value="Genomic_DNA"/>
</dbReference>
<name>A0A2R6BAY9_9ARCH</name>